<keyword evidence="1" id="KW-0378">Hydrolase</keyword>
<dbReference type="OrthoDB" id="9808993at2"/>
<dbReference type="PANTHER" id="PTHR21174:SF0">
    <property type="entry name" value="HD PHOSPHOHYDROLASE FAMILY PROTEIN-RELATED"/>
    <property type="match status" value="1"/>
</dbReference>
<protein>
    <submittedName>
        <fullName evidence="1">Predicted metal-dependent phosphohydrolase, HD superfamily</fullName>
    </submittedName>
</protein>
<accession>A0A1I0R1R9</accession>
<proteinExistence type="predicted"/>
<evidence type="ECO:0000313" key="2">
    <source>
        <dbReference type="Proteomes" id="UP000199310"/>
    </source>
</evidence>
<dbReference type="Gene3D" id="1.10.472.50">
    <property type="entry name" value="HD-domain/PDEase-like"/>
    <property type="match status" value="1"/>
</dbReference>
<sequence>MSTSDYWSSLHPTTPPALVQSTYASLLKAYGSSSRHYHNWSHIQQLIHLYETYVQQIADREAVLFSIFFHDIIYNARKSDNEEKSAAAAVAHLQKIGYPVAQTEKISDFIIATKTHLNTHQDPDIDYFLDFDLQILGSDPVTYRAYTGQIRQEYHIYPDLLYKPGRKKVLQHFLEKPVIYVTPVFRELYETNARQNIQAELNTL</sequence>
<dbReference type="PANTHER" id="PTHR21174">
    <property type="match status" value="1"/>
</dbReference>
<name>A0A1I0R1R9_9BACT</name>
<dbReference type="InterPro" id="IPR009218">
    <property type="entry name" value="HD_phosphohydro"/>
</dbReference>
<dbReference type="PIRSF" id="PIRSF035170">
    <property type="entry name" value="HD_phosphohydro"/>
    <property type="match status" value="1"/>
</dbReference>
<dbReference type="SUPFAM" id="SSF109604">
    <property type="entry name" value="HD-domain/PDEase-like"/>
    <property type="match status" value="1"/>
</dbReference>
<reference evidence="2" key="1">
    <citation type="submission" date="2016-10" db="EMBL/GenBank/DDBJ databases">
        <authorList>
            <person name="Varghese N."/>
            <person name="Submissions S."/>
        </authorList>
    </citation>
    <scope>NUCLEOTIDE SEQUENCE [LARGE SCALE GENOMIC DNA]</scope>
    <source>
        <strain evidence="2">DSM 3695</strain>
    </source>
</reference>
<organism evidence="1 2">
    <name type="scientific">Chitinophaga arvensicola</name>
    <dbReference type="NCBI Taxonomy" id="29529"/>
    <lineage>
        <taxon>Bacteria</taxon>
        <taxon>Pseudomonadati</taxon>
        <taxon>Bacteroidota</taxon>
        <taxon>Chitinophagia</taxon>
        <taxon>Chitinophagales</taxon>
        <taxon>Chitinophagaceae</taxon>
        <taxon>Chitinophaga</taxon>
    </lineage>
</organism>
<dbReference type="RefSeq" id="WP_089894153.1">
    <property type="nucleotide sequence ID" value="NZ_FOJG01000001.1"/>
</dbReference>
<gene>
    <name evidence="1" type="ORF">SAMN04488122_2101</name>
</gene>
<evidence type="ECO:0000313" key="1">
    <source>
        <dbReference type="EMBL" id="SEW34379.1"/>
    </source>
</evidence>
<dbReference type="AlphaFoldDB" id="A0A1I0R1R9"/>
<dbReference type="STRING" id="29529.SAMN04488122_2101"/>
<dbReference type="EMBL" id="FOJG01000001">
    <property type="protein sequence ID" value="SEW34379.1"/>
    <property type="molecule type" value="Genomic_DNA"/>
</dbReference>
<dbReference type="GO" id="GO:0016787">
    <property type="term" value="F:hydrolase activity"/>
    <property type="evidence" value="ECO:0007669"/>
    <property type="project" value="UniProtKB-KW"/>
</dbReference>
<keyword evidence="2" id="KW-1185">Reference proteome</keyword>
<dbReference type="Proteomes" id="UP000199310">
    <property type="component" value="Unassembled WGS sequence"/>
</dbReference>